<protein>
    <recommendedName>
        <fullName evidence="1">Thiamin/hydroxymethyl pyrimidine-binding YkoF putative domain-containing protein</fullName>
    </recommendedName>
</protein>
<evidence type="ECO:0000259" key="1">
    <source>
        <dbReference type="Pfam" id="PF07615"/>
    </source>
</evidence>
<dbReference type="InterPro" id="IPR029756">
    <property type="entry name" value="MTH1187/YkoF-like"/>
</dbReference>
<accession>A0AA43XL46</accession>
<sequence>MHPVPKAPLTSCEITYFPIDAKNYLEDIDKVLEIIKSYPVTVEIGILSTTIQGSSKEIFGLLQEIYHTMDEENCNFTISVMLSNICGCDP</sequence>
<dbReference type="SUPFAM" id="SSF89957">
    <property type="entry name" value="MTH1187/YkoF-like"/>
    <property type="match status" value="1"/>
</dbReference>
<keyword evidence="3" id="KW-1185">Reference proteome</keyword>
<gene>
    <name evidence="2" type="ORF">ISALK_09955</name>
</gene>
<comment type="caution">
    <text evidence="2">The sequence shown here is derived from an EMBL/GenBank/DDBJ whole genome shotgun (WGS) entry which is preliminary data.</text>
</comment>
<dbReference type="RefSeq" id="WP_160721852.1">
    <property type="nucleotide sequence ID" value="NZ_SUMG01000012.1"/>
</dbReference>
<name>A0AA43XL46_9CLOT</name>
<dbReference type="EMBL" id="SUMG01000012">
    <property type="protein sequence ID" value="NBG88825.1"/>
    <property type="molecule type" value="Genomic_DNA"/>
</dbReference>
<organism evidence="2 3">
    <name type="scientific">Isachenkonia alkalipeptolytica</name>
    <dbReference type="NCBI Taxonomy" id="2565777"/>
    <lineage>
        <taxon>Bacteria</taxon>
        <taxon>Bacillati</taxon>
        <taxon>Bacillota</taxon>
        <taxon>Clostridia</taxon>
        <taxon>Eubacteriales</taxon>
        <taxon>Clostridiaceae</taxon>
        <taxon>Isachenkonia</taxon>
    </lineage>
</organism>
<evidence type="ECO:0000313" key="2">
    <source>
        <dbReference type="EMBL" id="NBG88825.1"/>
    </source>
</evidence>
<reference evidence="2 3" key="1">
    <citation type="submission" date="2019-04" db="EMBL/GenBank/DDBJ databases">
        <title>Isachenkonia alkalipeptolytica gen. nov. sp. nov. a new anaerobic, alkiliphilic organothrophic bacterium capable to reduce synthesized ferrihydrite isolated from a soda lake.</title>
        <authorList>
            <person name="Toshchakov S.V."/>
            <person name="Zavarzina D.G."/>
            <person name="Zhilina T.N."/>
            <person name="Kostrikina N.A."/>
            <person name="Kublanov I.V."/>
        </authorList>
    </citation>
    <scope>NUCLEOTIDE SEQUENCE [LARGE SCALE GENOMIC DNA]</scope>
    <source>
        <strain evidence="2 3">Z-1701</strain>
    </source>
</reference>
<dbReference type="Pfam" id="PF07615">
    <property type="entry name" value="Ykof"/>
    <property type="match status" value="1"/>
</dbReference>
<proteinExistence type="predicted"/>
<evidence type="ECO:0000313" key="3">
    <source>
        <dbReference type="Proteomes" id="UP000449710"/>
    </source>
</evidence>
<dbReference type="Proteomes" id="UP000449710">
    <property type="component" value="Unassembled WGS sequence"/>
</dbReference>
<dbReference type="Gene3D" id="3.30.70.930">
    <property type="match status" value="1"/>
</dbReference>
<feature type="domain" description="Thiamin/hydroxymethyl pyrimidine-binding YkoF putative" evidence="1">
    <location>
        <begin position="10"/>
        <end position="86"/>
    </location>
</feature>
<dbReference type="AlphaFoldDB" id="A0AA43XL46"/>
<dbReference type="InterPro" id="IPR011522">
    <property type="entry name" value="Thiamin/HMP-bd_put_YkoF"/>
</dbReference>